<dbReference type="Proteomes" id="UP000765509">
    <property type="component" value="Unassembled WGS sequence"/>
</dbReference>
<reference evidence="1" key="1">
    <citation type="submission" date="2021-03" db="EMBL/GenBank/DDBJ databases">
        <title>Draft genome sequence of rust myrtle Austropuccinia psidii MF-1, a brazilian biotype.</title>
        <authorList>
            <person name="Quecine M.C."/>
            <person name="Pachon D.M.R."/>
            <person name="Bonatelli M.L."/>
            <person name="Correr F.H."/>
            <person name="Franceschini L.M."/>
            <person name="Leite T.F."/>
            <person name="Margarido G.R.A."/>
            <person name="Almeida C.A."/>
            <person name="Ferrarezi J.A."/>
            <person name="Labate C.A."/>
        </authorList>
    </citation>
    <scope>NUCLEOTIDE SEQUENCE</scope>
    <source>
        <strain evidence="1">MF-1</strain>
    </source>
</reference>
<evidence type="ECO:0000313" key="2">
    <source>
        <dbReference type="Proteomes" id="UP000765509"/>
    </source>
</evidence>
<comment type="caution">
    <text evidence="1">The sequence shown here is derived from an EMBL/GenBank/DDBJ whole genome shotgun (WGS) entry which is preliminary data.</text>
</comment>
<dbReference type="AlphaFoldDB" id="A0A9Q3IQU2"/>
<sequence length="80" mass="9643">MKTTNRYMLRWKIGIQEYRGNMNIIFKEGKIHTNADFLRNFALDNVKSSPAYDPEVSAKIPIHSMEIDRRKNFRFHEWEP</sequence>
<protein>
    <submittedName>
        <fullName evidence="1">Uncharacterized protein</fullName>
    </submittedName>
</protein>
<gene>
    <name evidence="1" type="ORF">O181_088041</name>
</gene>
<dbReference type="EMBL" id="AVOT02053543">
    <property type="protein sequence ID" value="MBW0548326.1"/>
    <property type="molecule type" value="Genomic_DNA"/>
</dbReference>
<keyword evidence="2" id="KW-1185">Reference proteome</keyword>
<proteinExistence type="predicted"/>
<evidence type="ECO:0000313" key="1">
    <source>
        <dbReference type="EMBL" id="MBW0548326.1"/>
    </source>
</evidence>
<dbReference type="OrthoDB" id="7555456at2759"/>
<organism evidence="1 2">
    <name type="scientific">Austropuccinia psidii MF-1</name>
    <dbReference type="NCBI Taxonomy" id="1389203"/>
    <lineage>
        <taxon>Eukaryota</taxon>
        <taxon>Fungi</taxon>
        <taxon>Dikarya</taxon>
        <taxon>Basidiomycota</taxon>
        <taxon>Pucciniomycotina</taxon>
        <taxon>Pucciniomycetes</taxon>
        <taxon>Pucciniales</taxon>
        <taxon>Sphaerophragmiaceae</taxon>
        <taxon>Austropuccinia</taxon>
    </lineage>
</organism>
<name>A0A9Q3IQU2_9BASI</name>
<accession>A0A9Q3IQU2</accession>